<dbReference type="Proteomes" id="UP000054845">
    <property type="component" value="Unassembled WGS sequence"/>
</dbReference>
<sequence>MTSPLPKVWSLWIWDKHSRSAGLTLLPGVSRNVQSGGGGGGAQTESKAGGGGNNSRLPLDEEGKLVYGVVFSLRNMVRKLNGP</sequence>
<accession>A0A0N7LAG6</accession>
<dbReference type="OrthoDB" id="3364529at2759"/>
<name>A0A0N7LAG6_9BASI</name>
<evidence type="ECO:0000256" key="1">
    <source>
        <dbReference type="SAM" id="MobiDB-lite"/>
    </source>
</evidence>
<evidence type="ECO:0000313" key="3">
    <source>
        <dbReference type="Proteomes" id="UP000054845"/>
    </source>
</evidence>
<proteinExistence type="predicted"/>
<dbReference type="Gene3D" id="3.30.450.70">
    <property type="match status" value="1"/>
</dbReference>
<dbReference type="STRING" id="401625.A0A0N7LAG6"/>
<organism evidence="2 3">
    <name type="scientific">Ceraceosorus bombacis</name>
    <dbReference type="NCBI Taxonomy" id="401625"/>
    <lineage>
        <taxon>Eukaryota</taxon>
        <taxon>Fungi</taxon>
        <taxon>Dikarya</taxon>
        <taxon>Basidiomycota</taxon>
        <taxon>Ustilaginomycotina</taxon>
        <taxon>Exobasidiomycetes</taxon>
        <taxon>Ceraceosorales</taxon>
        <taxon>Ceraceosoraceae</taxon>
        <taxon>Ceraceosorus</taxon>
    </lineage>
</organism>
<protein>
    <submittedName>
        <fullName evidence="2">TRAFFICKING PROTEIN PARTICLE COMPLEX SUBUNIT 1</fullName>
    </submittedName>
</protein>
<evidence type="ECO:0000313" key="2">
    <source>
        <dbReference type="EMBL" id="CEH16530.1"/>
    </source>
</evidence>
<feature type="region of interest" description="Disordered" evidence="1">
    <location>
        <begin position="30"/>
        <end position="59"/>
    </location>
</feature>
<reference evidence="2 3" key="1">
    <citation type="submission" date="2014-09" db="EMBL/GenBank/DDBJ databases">
        <authorList>
            <person name="Magalhaes I.L.F."/>
            <person name="Oliveira U."/>
            <person name="Santos F.R."/>
            <person name="Vidigal T.H.D.A."/>
            <person name="Brescovit A.D."/>
            <person name="Santos A.J."/>
        </authorList>
    </citation>
    <scope>NUCLEOTIDE SEQUENCE [LARGE SCALE GENOMIC DNA]</scope>
</reference>
<feature type="compositionally biased region" description="Gly residues" evidence="1">
    <location>
        <begin position="35"/>
        <end position="53"/>
    </location>
</feature>
<dbReference type="EMBL" id="CCYA01000318">
    <property type="protein sequence ID" value="CEH16530.1"/>
    <property type="molecule type" value="Genomic_DNA"/>
</dbReference>
<dbReference type="AlphaFoldDB" id="A0A0N7LAG6"/>
<keyword evidence="3" id="KW-1185">Reference proteome</keyword>